<evidence type="ECO:0000313" key="1">
    <source>
        <dbReference type="EMBL" id="KAH7848759.1"/>
    </source>
</evidence>
<protein>
    <submittedName>
        <fullName evidence="1">Uncharacterized protein</fullName>
    </submittedName>
</protein>
<dbReference type="EMBL" id="CM037157">
    <property type="protein sequence ID" value="KAH7848759.1"/>
    <property type="molecule type" value="Genomic_DNA"/>
</dbReference>
<reference evidence="1 2" key="1">
    <citation type="journal article" date="2021" name="Hortic Res">
        <title>High-quality reference genome and annotation aids understanding of berry development for evergreen blueberry (Vaccinium darrowii).</title>
        <authorList>
            <person name="Yu J."/>
            <person name="Hulse-Kemp A.M."/>
            <person name="Babiker E."/>
            <person name="Staton M."/>
        </authorList>
    </citation>
    <scope>NUCLEOTIDE SEQUENCE [LARGE SCALE GENOMIC DNA]</scope>
    <source>
        <strain evidence="2">cv. NJ 8807/NJ 8810</strain>
        <tissue evidence="1">Young leaf</tissue>
    </source>
</reference>
<dbReference type="Proteomes" id="UP000828048">
    <property type="component" value="Chromosome 7"/>
</dbReference>
<proteinExistence type="predicted"/>
<gene>
    <name evidence="1" type="ORF">Vadar_007402</name>
</gene>
<sequence length="104" mass="11488">MRTSSPLLQCRAADFVLGTQFRHCRNGASLLKRGMVTGNQYNGKDKVLGRRSGKPEDRGGKCGISIMLRGCSGFSSYGIFEHQEGCPDVNIYQGSIVFKLEERL</sequence>
<comment type="caution">
    <text evidence="1">The sequence shown here is derived from an EMBL/GenBank/DDBJ whole genome shotgun (WGS) entry which is preliminary data.</text>
</comment>
<keyword evidence="2" id="KW-1185">Reference proteome</keyword>
<evidence type="ECO:0000313" key="2">
    <source>
        <dbReference type="Proteomes" id="UP000828048"/>
    </source>
</evidence>
<name>A0ACB7Y6S3_9ERIC</name>
<accession>A0ACB7Y6S3</accession>
<organism evidence="1 2">
    <name type="scientific">Vaccinium darrowii</name>
    <dbReference type="NCBI Taxonomy" id="229202"/>
    <lineage>
        <taxon>Eukaryota</taxon>
        <taxon>Viridiplantae</taxon>
        <taxon>Streptophyta</taxon>
        <taxon>Embryophyta</taxon>
        <taxon>Tracheophyta</taxon>
        <taxon>Spermatophyta</taxon>
        <taxon>Magnoliopsida</taxon>
        <taxon>eudicotyledons</taxon>
        <taxon>Gunneridae</taxon>
        <taxon>Pentapetalae</taxon>
        <taxon>asterids</taxon>
        <taxon>Ericales</taxon>
        <taxon>Ericaceae</taxon>
        <taxon>Vaccinioideae</taxon>
        <taxon>Vaccinieae</taxon>
        <taxon>Vaccinium</taxon>
    </lineage>
</organism>